<sequence>MKKLPLSIAVSSIALAAAGVQAAETVYENEGLSLSVGADAAWVVEKSNTVDSDVQLSKDAADVNFKIASELNDDVTLFGYFSLDSGVLGDNYVGATYGATTLTVGKHATAADAFGIGKDQWFGFGNVIAKSSGDDVIKVAYEKDGISVAAATEYAATDAEDSLYDLYASVDLEGVSVAGFVQSTSISGADDTLFGASAAYSLDALTVGAEYSYSTETEVSALEVAGSYAATDKLTVAAGYGMELADANDEAPWGVYANASYDLTANASTFAEVAQYGGDGYADTQDDLGFAAGLSLSF</sequence>
<evidence type="ECO:0000256" key="2">
    <source>
        <dbReference type="ARBA" id="ARBA00022729"/>
    </source>
</evidence>
<dbReference type="PANTHER" id="PTHR34501:SF2">
    <property type="entry name" value="OUTER MEMBRANE PORIN F-RELATED"/>
    <property type="match status" value="1"/>
</dbReference>
<comment type="subcellular location">
    <subcellularLocation>
        <location evidence="1">Cell outer membrane</location>
        <topology evidence="1">Multi-pass membrane protein</topology>
    </subcellularLocation>
</comment>
<keyword evidence="2 4" id="KW-0732">Signal</keyword>
<comment type="caution">
    <text evidence="6">The sequence shown here is derived from an EMBL/GenBank/DDBJ whole genome shotgun (WGS) entry which is preliminary data.</text>
</comment>
<dbReference type="GO" id="GO:0009279">
    <property type="term" value="C:cell outer membrane"/>
    <property type="evidence" value="ECO:0007669"/>
    <property type="project" value="UniProtKB-SubCell"/>
</dbReference>
<dbReference type="RefSeq" id="WP_008041330.1">
    <property type="nucleotide sequence ID" value="NZ_CH724149.1"/>
</dbReference>
<dbReference type="AlphaFoldDB" id="A4BA67"/>
<reference evidence="6 7" key="1">
    <citation type="submission" date="2006-02" db="EMBL/GenBank/DDBJ databases">
        <authorList>
            <person name="Pinhassi J."/>
            <person name="Pedros-Alio C."/>
            <person name="Ferriera S."/>
            <person name="Johnson J."/>
            <person name="Kravitz S."/>
            <person name="Halpern A."/>
            <person name="Remington K."/>
            <person name="Beeson K."/>
            <person name="Tran B."/>
            <person name="Rogers Y.-H."/>
            <person name="Friedman R."/>
            <person name="Venter J.C."/>
        </authorList>
    </citation>
    <scope>NUCLEOTIDE SEQUENCE [LARGE SCALE GENOMIC DNA]</scope>
    <source>
        <strain evidence="6 7">MED297</strain>
    </source>
</reference>
<dbReference type="PANTHER" id="PTHR34501">
    <property type="entry name" value="PROTEIN YDDL-RELATED"/>
    <property type="match status" value="1"/>
</dbReference>
<organism evidence="6 7">
    <name type="scientific">Reinekea blandensis MED297</name>
    <dbReference type="NCBI Taxonomy" id="314283"/>
    <lineage>
        <taxon>Bacteria</taxon>
        <taxon>Pseudomonadati</taxon>
        <taxon>Pseudomonadota</taxon>
        <taxon>Gammaproteobacteria</taxon>
        <taxon>Oceanospirillales</taxon>
        <taxon>Saccharospirillaceae</taxon>
        <taxon>Reinekea</taxon>
    </lineage>
</organism>
<dbReference type="Gene3D" id="2.40.160.10">
    <property type="entry name" value="Porin"/>
    <property type="match status" value="1"/>
</dbReference>
<dbReference type="STRING" id="314283.MED297_09946"/>
<dbReference type="EMBL" id="AAOE01000002">
    <property type="protein sequence ID" value="EAR10823.1"/>
    <property type="molecule type" value="Genomic_DNA"/>
</dbReference>
<dbReference type="InterPro" id="IPR033900">
    <property type="entry name" value="Gram_neg_porin_domain"/>
</dbReference>
<evidence type="ECO:0000256" key="1">
    <source>
        <dbReference type="ARBA" id="ARBA00004571"/>
    </source>
</evidence>
<dbReference type="SUPFAM" id="SSF56935">
    <property type="entry name" value="Porins"/>
    <property type="match status" value="1"/>
</dbReference>
<gene>
    <name evidence="6" type="ORF">MED297_09946</name>
</gene>
<evidence type="ECO:0000313" key="7">
    <source>
        <dbReference type="Proteomes" id="UP000005953"/>
    </source>
</evidence>
<dbReference type="Pfam" id="PF13609">
    <property type="entry name" value="Porin_4"/>
    <property type="match status" value="1"/>
</dbReference>
<dbReference type="HOGENOM" id="CLU_933426_0_0_6"/>
<evidence type="ECO:0000259" key="5">
    <source>
        <dbReference type="Pfam" id="PF13609"/>
    </source>
</evidence>
<dbReference type="InterPro" id="IPR050298">
    <property type="entry name" value="Gram-neg_bact_OMP"/>
</dbReference>
<keyword evidence="7" id="KW-1185">Reference proteome</keyword>
<dbReference type="OrthoDB" id="5622917at2"/>
<feature type="chain" id="PRO_5002666323" evidence="4">
    <location>
        <begin position="23"/>
        <end position="298"/>
    </location>
</feature>
<accession>A4BA67</accession>
<evidence type="ECO:0000256" key="4">
    <source>
        <dbReference type="SAM" id="SignalP"/>
    </source>
</evidence>
<dbReference type="Proteomes" id="UP000005953">
    <property type="component" value="Unassembled WGS sequence"/>
</dbReference>
<proteinExistence type="predicted"/>
<feature type="signal peptide" evidence="4">
    <location>
        <begin position="1"/>
        <end position="22"/>
    </location>
</feature>
<protein>
    <submittedName>
        <fullName evidence="6">OMPH_PHOPR Porin-like protein H</fullName>
    </submittedName>
</protein>
<keyword evidence="3" id="KW-0472">Membrane</keyword>
<dbReference type="InterPro" id="IPR023614">
    <property type="entry name" value="Porin_dom_sf"/>
</dbReference>
<evidence type="ECO:0000256" key="3">
    <source>
        <dbReference type="ARBA" id="ARBA00023136"/>
    </source>
</evidence>
<feature type="domain" description="Porin" evidence="5">
    <location>
        <begin position="11"/>
        <end position="280"/>
    </location>
</feature>
<evidence type="ECO:0000313" key="6">
    <source>
        <dbReference type="EMBL" id="EAR10823.1"/>
    </source>
</evidence>
<name>A4BA67_9GAMM</name>
<dbReference type="GO" id="GO:0015288">
    <property type="term" value="F:porin activity"/>
    <property type="evidence" value="ECO:0007669"/>
    <property type="project" value="InterPro"/>
</dbReference>